<evidence type="ECO:0000313" key="2">
    <source>
        <dbReference type="EMBL" id="KAF1986036.1"/>
    </source>
</evidence>
<protein>
    <submittedName>
        <fullName evidence="2">Uncharacterized protein</fullName>
    </submittedName>
</protein>
<evidence type="ECO:0000313" key="3">
    <source>
        <dbReference type="Proteomes" id="UP000800041"/>
    </source>
</evidence>
<dbReference type="Proteomes" id="UP000800041">
    <property type="component" value="Unassembled WGS sequence"/>
</dbReference>
<gene>
    <name evidence="2" type="ORF">K402DRAFT_97866</name>
</gene>
<organism evidence="2 3">
    <name type="scientific">Aulographum hederae CBS 113979</name>
    <dbReference type="NCBI Taxonomy" id="1176131"/>
    <lineage>
        <taxon>Eukaryota</taxon>
        <taxon>Fungi</taxon>
        <taxon>Dikarya</taxon>
        <taxon>Ascomycota</taxon>
        <taxon>Pezizomycotina</taxon>
        <taxon>Dothideomycetes</taxon>
        <taxon>Pleosporomycetidae</taxon>
        <taxon>Aulographales</taxon>
        <taxon>Aulographaceae</taxon>
    </lineage>
</organism>
<keyword evidence="3" id="KW-1185">Reference proteome</keyword>
<reference evidence="2" key="1">
    <citation type="journal article" date="2020" name="Stud. Mycol.">
        <title>101 Dothideomycetes genomes: a test case for predicting lifestyles and emergence of pathogens.</title>
        <authorList>
            <person name="Haridas S."/>
            <person name="Albert R."/>
            <person name="Binder M."/>
            <person name="Bloem J."/>
            <person name="Labutti K."/>
            <person name="Salamov A."/>
            <person name="Andreopoulos B."/>
            <person name="Baker S."/>
            <person name="Barry K."/>
            <person name="Bills G."/>
            <person name="Bluhm B."/>
            <person name="Cannon C."/>
            <person name="Castanera R."/>
            <person name="Culley D."/>
            <person name="Daum C."/>
            <person name="Ezra D."/>
            <person name="Gonzalez J."/>
            <person name="Henrissat B."/>
            <person name="Kuo A."/>
            <person name="Liang C."/>
            <person name="Lipzen A."/>
            <person name="Lutzoni F."/>
            <person name="Magnuson J."/>
            <person name="Mondo S."/>
            <person name="Nolan M."/>
            <person name="Ohm R."/>
            <person name="Pangilinan J."/>
            <person name="Park H.-J."/>
            <person name="Ramirez L."/>
            <person name="Alfaro M."/>
            <person name="Sun H."/>
            <person name="Tritt A."/>
            <person name="Yoshinaga Y."/>
            <person name="Zwiers L.-H."/>
            <person name="Turgeon B."/>
            <person name="Goodwin S."/>
            <person name="Spatafora J."/>
            <person name="Crous P."/>
            <person name="Grigoriev I."/>
        </authorList>
    </citation>
    <scope>NUCLEOTIDE SEQUENCE</scope>
    <source>
        <strain evidence="2">CBS 113979</strain>
    </source>
</reference>
<name>A0A6G1GYJ5_9PEZI</name>
<accession>A0A6G1GYJ5</accession>
<dbReference type="EMBL" id="ML977159">
    <property type="protein sequence ID" value="KAF1986036.1"/>
    <property type="molecule type" value="Genomic_DNA"/>
</dbReference>
<proteinExistence type="predicted"/>
<evidence type="ECO:0000256" key="1">
    <source>
        <dbReference type="SAM" id="MobiDB-lite"/>
    </source>
</evidence>
<feature type="region of interest" description="Disordered" evidence="1">
    <location>
        <begin position="38"/>
        <end position="75"/>
    </location>
</feature>
<sequence>MPQMRCSTLTRKAPHINSSLLLTSASLQCLRRLETTLSSSPNDLPAAETTPPSPRHAMPCELRIPPPPVSRPASGRTPSFEALRCCCSSRNIESIGLGNLICCG</sequence>
<dbReference type="AlphaFoldDB" id="A0A6G1GYJ5"/>